<evidence type="ECO:0000256" key="3">
    <source>
        <dbReference type="ARBA" id="ARBA00012744"/>
    </source>
</evidence>
<evidence type="ECO:0000256" key="5">
    <source>
        <dbReference type="ARBA" id="ARBA00023295"/>
    </source>
</evidence>
<dbReference type="InterPro" id="IPR017853">
    <property type="entry name" value="GH"/>
</dbReference>
<comment type="catalytic activity">
    <reaction evidence="1">
        <text>Hydrolysis of terminal, non-reducing beta-D-glucosyl residues with release of beta-D-glucose.</text>
        <dbReference type="EC" id="3.2.1.21"/>
    </reaction>
</comment>
<proteinExistence type="inferred from homology"/>
<dbReference type="AlphaFoldDB" id="A0A7S4RGS9"/>
<organism evidence="8">
    <name type="scientific">Ditylum brightwellii</name>
    <dbReference type="NCBI Taxonomy" id="49249"/>
    <lineage>
        <taxon>Eukaryota</taxon>
        <taxon>Sar</taxon>
        <taxon>Stramenopiles</taxon>
        <taxon>Ochrophyta</taxon>
        <taxon>Bacillariophyta</taxon>
        <taxon>Mediophyceae</taxon>
        <taxon>Lithodesmiophycidae</taxon>
        <taxon>Lithodesmiales</taxon>
        <taxon>Lithodesmiaceae</taxon>
        <taxon>Ditylum</taxon>
    </lineage>
</organism>
<dbReference type="PROSITE" id="PS00653">
    <property type="entry name" value="GLYCOSYL_HYDROL_F1_2"/>
    <property type="match status" value="1"/>
</dbReference>
<dbReference type="PRINTS" id="PR00131">
    <property type="entry name" value="GLHYDRLASE1"/>
</dbReference>
<keyword evidence="7" id="KW-0472">Membrane</keyword>
<evidence type="ECO:0000256" key="6">
    <source>
        <dbReference type="RuleBase" id="RU003690"/>
    </source>
</evidence>
<dbReference type="InterPro" id="IPR033132">
    <property type="entry name" value="GH_1_N_CS"/>
</dbReference>
<evidence type="ECO:0000256" key="2">
    <source>
        <dbReference type="ARBA" id="ARBA00010838"/>
    </source>
</evidence>
<dbReference type="EMBL" id="HBNS01023376">
    <property type="protein sequence ID" value="CAE4614046.1"/>
    <property type="molecule type" value="Transcribed_RNA"/>
</dbReference>
<dbReference type="Pfam" id="PF00232">
    <property type="entry name" value="Glyco_hydro_1"/>
    <property type="match status" value="1"/>
</dbReference>
<dbReference type="InterPro" id="IPR001360">
    <property type="entry name" value="Glyco_hydro_1"/>
</dbReference>
<accession>A0A7S4RGS9</accession>
<dbReference type="PANTHER" id="PTHR10353:SF36">
    <property type="entry name" value="LP05116P"/>
    <property type="match status" value="1"/>
</dbReference>
<evidence type="ECO:0000313" key="8">
    <source>
        <dbReference type="EMBL" id="CAE4614046.1"/>
    </source>
</evidence>
<name>A0A7S4RGS9_9STRA</name>
<evidence type="ECO:0000256" key="7">
    <source>
        <dbReference type="SAM" id="Phobius"/>
    </source>
</evidence>
<keyword evidence="5" id="KW-0326">Glycosidase</keyword>
<protein>
    <recommendedName>
        <fullName evidence="3">beta-glucosidase</fullName>
        <ecNumber evidence="3">3.2.1.21</ecNumber>
    </recommendedName>
</protein>
<dbReference type="Gene3D" id="3.20.20.80">
    <property type="entry name" value="Glycosidases"/>
    <property type="match status" value="1"/>
</dbReference>
<dbReference type="SUPFAM" id="SSF51445">
    <property type="entry name" value="(Trans)glycosidases"/>
    <property type="match status" value="1"/>
</dbReference>
<reference evidence="8" key="1">
    <citation type="submission" date="2021-01" db="EMBL/GenBank/DDBJ databases">
        <authorList>
            <person name="Corre E."/>
            <person name="Pelletier E."/>
            <person name="Niang G."/>
            <person name="Scheremetjew M."/>
            <person name="Finn R."/>
            <person name="Kale V."/>
            <person name="Holt S."/>
            <person name="Cochrane G."/>
            <person name="Meng A."/>
            <person name="Brown T."/>
            <person name="Cohen L."/>
        </authorList>
    </citation>
    <scope>NUCLEOTIDE SEQUENCE</scope>
    <source>
        <strain evidence="8">GSO104</strain>
    </source>
</reference>
<gene>
    <name evidence="8" type="ORF">DBRI00130_LOCUS18484</name>
</gene>
<dbReference type="EC" id="3.2.1.21" evidence="3"/>
<keyword evidence="7" id="KW-1133">Transmembrane helix</keyword>
<dbReference type="PANTHER" id="PTHR10353">
    <property type="entry name" value="GLYCOSYL HYDROLASE"/>
    <property type="match status" value="1"/>
</dbReference>
<keyword evidence="7" id="KW-0812">Transmembrane</keyword>
<dbReference type="GO" id="GO:0016052">
    <property type="term" value="P:carbohydrate catabolic process"/>
    <property type="evidence" value="ECO:0007669"/>
    <property type="project" value="UniProtKB-ARBA"/>
</dbReference>
<dbReference type="FunFam" id="3.20.20.80:FF:000011">
    <property type="entry name" value="Cytosolic beta-glucosidase"/>
    <property type="match status" value="1"/>
</dbReference>
<evidence type="ECO:0000256" key="1">
    <source>
        <dbReference type="ARBA" id="ARBA00000448"/>
    </source>
</evidence>
<sequence>MHNVTPSYNTAVNHNRIDYNQNQEEETAAAPRCKCVTTQYYILASTATVCCLTLMALFSGTLSFDILKWFKSSSSVKVEEYTTPILSSQSSQSSSFPDNFVWGTGTSAYQIEGAAAEDGRTASIWDTFCTEQPNNILDKSNGDIACDHYHLFEQDVLLMKEMGLKHYRFSISWTRILPHGDSRSEINPAGIHYYNRLLDTLLQHNIEPWVTLHHWDVPQTLFDSYGGWMNRAIIQDFTYFARVCFQSFGHKVKHWVTINESWTIAVNGYASGVHAPGRFQRPDVEPYVVGHHLLLAHAQVVKLYRTEFAPYHRKDGDGGGGVIGISNSGDYRYPKDLHSEDDISAAERSMEFQLGWFSDPIWKGDYPLSMRQRLGDRLPYFTDEEREGLLGSSDFLGLNHYSSMVVSQPTEPKTFGGYWGNDMFVNIHDNPNWKTNCMGWNIAPEGMKDMLLWIDQRYNQNITIYITENGSCEDEPNVETARHDIKRQTYLEAYIQSVAEAIVEGGVKVGGYFAWSFMDNFEWQFGYQRRFGLYYVDFDTLERTPKQSALWYRDTIKMNGANIGK</sequence>
<comment type="similarity">
    <text evidence="2 6">Belongs to the glycosyl hydrolase 1 family.</text>
</comment>
<dbReference type="GO" id="GO:0008422">
    <property type="term" value="F:beta-glucosidase activity"/>
    <property type="evidence" value="ECO:0007669"/>
    <property type="project" value="UniProtKB-EC"/>
</dbReference>
<evidence type="ECO:0000256" key="4">
    <source>
        <dbReference type="ARBA" id="ARBA00022801"/>
    </source>
</evidence>
<keyword evidence="4" id="KW-0378">Hydrolase</keyword>
<feature type="transmembrane region" description="Helical" evidence="7">
    <location>
        <begin position="40"/>
        <end position="67"/>
    </location>
</feature>